<comment type="caution">
    <text evidence="2">The sequence shown here is derived from an EMBL/GenBank/DDBJ whole genome shotgun (WGS) entry which is preliminary data.</text>
</comment>
<gene>
    <name evidence="2" type="ORF">A11A3_14602</name>
</gene>
<dbReference type="AlphaFoldDB" id="L0W943"/>
<dbReference type="OrthoDB" id="6637817at2"/>
<dbReference type="EMBL" id="AMRJ01000030">
    <property type="protein sequence ID" value="EKF73258.1"/>
    <property type="molecule type" value="Genomic_DNA"/>
</dbReference>
<feature type="region of interest" description="Disordered" evidence="1">
    <location>
        <begin position="50"/>
        <end position="86"/>
    </location>
</feature>
<sequence>MDIRESLQTLTALAQGVNPVTGESFPEDSHYHHPQIIRALFVAIQALEGRKEPRPRLTEEQKREANRQKGLPANAGFPWEEEQRQAVGEAYRSGADLADLAKQFERTHGAIRSELKKQGLIEE</sequence>
<reference evidence="2 3" key="1">
    <citation type="journal article" date="2012" name="J. Bacteriol.">
        <title>Genome Sequence of the Alkane-Degrading Bacterium Alcanivorax hongdengensis Type Strain A-11-3.</title>
        <authorList>
            <person name="Lai Q."/>
            <person name="Shao Z."/>
        </authorList>
    </citation>
    <scope>NUCLEOTIDE SEQUENCE [LARGE SCALE GENOMIC DNA]</scope>
    <source>
        <strain evidence="2 3">A-11-3</strain>
    </source>
</reference>
<evidence type="ECO:0000256" key="1">
    <source>
        <dbReference type="SAM" id="MobiDB-lite"/>
    </source>
</evidence>
<proteinExistence type="predicted"/>
<evidence type="ECO:0000313" key="3">
    <source>
        <dbReference type="Proteomes" id="UP000010164"/>
    </source>
</evidence>
<keyword evidence="3" id="KW-1185">Reference proteome</keyword>
<dbReference type="Proteomes" id="UP000010164">
    <property type="component" value="Unassembled WGS sequence"/>
</dbReference>
<evidence type="ECO:0000313" key="2">
    <source>
        <dbReference type="EMBL" id="EKF73258.1"/>
    </source>
</evidence>
<organism evidence="2 3">
    <name type="scientific">Alcanivorax hongdengensis A-11-3</name>
    <dbReference type="NCBI Taxonomy" id="1177179"/>
    <lineage>
        <taxon>Bacteria</taxon>
        <taxon>Pseudomonadati</taxon>
        <taxon>Pseudomonadota</taxon>
        <taxon>Gammaproteobacteria</taxon>
        <taxon>Oceanospirillales</taxon>
        <taxon>Alcanivoracaceae</taxon>
        <taxon>Alcanivorax</taxon>
    </lineage>
</organism>
<protein>
    <submittedName>
        <fullName evidence="2">Uncharacterized protein</fullName>
    </submittedName>
</protein>
<dbReference type="RefSeq" id="WP_008930090.1">
    <property type="nucleotide sequence ID" value="NZ_AMRJ01000030.1"/>
</dbReference>
<feature type="compositionally biased region" description="Basic and acidic residues" evidence="1">
    <location>
        <begin position="50"/>
        <end position="67"/>
    </location>
</feature>
<dbReference type="PATRIC" id="fig|1177179.3.peg.2879"/>
<accession>L0W943</accession>
<name>L0W943_9GAMM</name>
<dbReference type="eggNOG" id="ENOG5033AHA">
    <property type="taxonomic scope" value="Bacteria"/>
</dbReference>